<dbReference type="SUPFAM" id="SSF101576">
    <property type="entry name" value="Supernatant protein factor (SPF), C-terminal domain"/>
    <property type="match status" value="1"/>
</dbReference>
<dbReference type="GO" id="GO:0016020">
    <property type="term" value="C:membrane"/>
    <property type="evidence" value="ECO:0007669"/>
    <property type="project" value="UniProtKB-SubCell"/>
</dbReference>
<evidence type="ECO:0000313" key="10">
    <source>
        <dbReference type="EMBL" id="CAF1101920.1"/>
    </source>
</evidence>
<evidence type="ECO:0000259" key="8">
    <source>
        <dbReference type="PROSITE" id="PS50850"/>
    </source>
</evidence>
<feature type="compositionally biased region" description="Basic and acidic residues" evidence="5">
    <location>
        <begin position="536"/>
        <end position="546"/>
    </location>
</feature>
<feature type="transmembrane region" description="Helical" evidence="6">
    <location>
        <begin position="396"/>
        <end position="414"/>
    </location>
</feature>
<evidence type="ECO:0000259" key="9">
    <source>
        <dbReference type="PROSITE" id="PS50866"/>
    </source>
</evidence>
<reference evidence="10" key="1">
    <citation type="submission" date="2021-02" db="EMBL/GenBank/DDBJ databases">
        <authorList>
            <person name="Nowell W R."/>
        </authorList>
    </citation>
    <scope>NUCLEOTIDE SEQUENCE</scope>
</reference>
<dbReference type="Proteomes" id="UP000663828">
    <property type="component" value="Unassembled WGS sequence"/>
</dbReference>
<feature type="transmembrane region" description="Helical" evidence="6">
    <location>
        <begin position="670"/>
        <end position="690"/>
    </location>
</feature>
<dbReference type="PROSITE" id="PS50866">
    <property type="entry name" value="GOLD"/>
    <property type="match status" value="1"/>
</dbReference>
<feature type="transmembrane region" description="Helical" evidence="6">
    <location>
        <begin position="327"/>
        <end position="350"/>
    </location>
</feature>
<evidence type="ECO:0000256" key="4">
    <source>
        <dbReference type="ARBA" id="ARBA00023136"/>
    </source>
</evidence>
<dbReference type="PANTHER" id="PTHR23510:SF16">
    <property type="entry name" value="MAJOR FACILITATOR SUPERFAMILY (MFS) PROFILE DOMAIN-CONTAINING PROTEIN"/>
    <property type="match status" value="1"/>
</dbReference>
<dbReference type="InterPro" id="IPR020846">
    <property type="entry name" value="MFS_dom"/>
</dbReference>
<comment type="subcellular location">
    <subcellularLocation>
        <location evidence="1">Membrane</location>
        <topology evidence="1">Multi-pass membrane protein</topology>
    </subcellularLocation>
</comment>
<keyword evidence="4 6" id="KW-0472">Membrane</keyword>
<gene>
    <name evidence="10" type="ORF">XAT740_LOCUS18399</name>
</gene>
<dbReference type="Gene3D" id="1.20.1250.20">
    <property type="entry name" value="MFS general substrate transporter like domains"/>
    <property type="match status" value="1"/>
</dbReference>
<feature type="transmembrane region" description="Helical" evidence="6">
    <location>
        <begin position="711"/>
        <end position="730"/>
    </location>
</feature>
<feature type="compositionally biased region" description="Low complexity" evidence="5">
    <location>
        <begin position="520"/>
        <end position="529"/>
    </location>
</feature>
<dbReference type="InterPro" id="IPR051068">
    <property type="entry name" value="MFS_Domain-Containing_Protein"/>
</dbReference>
<feature type="region of interest" description="Disordered" evidence="5">
    <location>
        <begin position="257"/>
        <end position="287"/>
    </location>
</feature>
<protein>
    <recommendedName>
        <fullName evidence="12">Major facilitator superfamily (MFS) profile domain-containing protein</fullName>
    </recommendedName>
</protein>
<comment type="caution">
    <text evidence="10">The sequence shown here is derived from an EMBL/GenBank/DDBJ whole genome shotgun (WGS) entry which is preliminary data.</text>
</comment>
<sequence>MLSSRLSASLFFIAVFFHEISANELTFELPDNAKECFNEKLKIGSKYVLEFQVVTGGNYDVDLELKSPSGKVLYQVTKKQYDQIERTAEEDGVYEFCFSNEFSTYTHKVIYIDWRVDGDPEHEIGGANPRVAEGALTMIESKVGNIHRNLESCIDYQTHHRLREATGRARAEDLQERVQIWSLGQFILIIIVAIGTVLLLRSFFTDRRTPTNLDTNGGMHGSLLDSHRRSSLSSQDADVVAQSEHLISEDTCRDTFKTPKRSYSPLDNNSKTSPIHTPDTTNYPDYRKASPVHLDNVIEEDDDEKQPKTPVTHSADFFRWTHGHRRVMLTFGTICLFAFMTGVEYAVILPTAFDYVKKMTPISVYVGLILSFYSVSGAVTGVIMGKISDVTGKVKVLILVSNLFEIGGNILYFVTNNIHIVLLGRLISGVGMGAVPPILADVAHRTTEKDRTKAIAIILGCRQLGLLVGPCFTLLVRKMDFYIGTVHINPLNGPGFLMASIWLILHIVCWFCFYDRTPSTTTGPSTSDNSPKHKYTRSDHPSRQDQQKLSSEAYYRQYVRIEMFVLFFATFIAYFNQTALETIVAAFTEQNFGWNIVHTSSLFAFAGLEIITVYVLLVFVLSKRFEDRFLLVFGFISLTAACVLGVFFTWASQSFGWSGKSSQGVVDKRLFAMFIVFVILDLLGLPFLAATSVSIFTKLTIKELQGFSQGIQRLVMGIGTIIGPIFAAALLTRLHIMMTTMLTLTFFTLIALFFVLKRLRPMSDPNNSSDRKDPTSPSLNKSSSIADDNENTALPLSSKNCYITLVQQDDEQKPCLSKKNSKCNSSSNLDSQLRYDTSSTNVLCVSDDQNRTVENGLSKSSSQTL</sequence>
<dbReference type="InterPro" id="IPR036598">
    <property type="entry name" value="GOLD_dom_sf"/>
</dbReference>
<feature type="transmembrane region" description="Helical" evidence="6">
    <location>
        <begin position="736"/>
        <end position="756"/>
    </location>
</feature>
<feature type="chain" id="PRO_5032801898" description="Major facilitator superfamily (MFS) profile domain-containing protein" evidence="7">
    <location>
        <begin position="23"/>
        <end position="865"/>
    </location>
</feature>
<feature type="region of interest" description="Disordered" evidence="5">
    <location>
        <begin position="764"/>
        <end position="791"/>
    </location>
</feature>
<evidence type="ECO:0000256" key="7">
    <source>
        <dbReference type="SAM" id="SignalP"/>
    </source>
</evidence>
<evidence type="ECO:0000313" key="11">
    <source>
        <dbReference type="Proteomes" id="UP000663828"/>
    </source>
</evidence>
<feature type="transmembrane region" description="Helical" evidence="6">
    <location>
        <begin position="420"/>
        <end position="442"/>
    </location>
</feature>
<feature type="transmembrane region" description="Helical" evidence="6">
    <location>
        <begin position="496"/>
        <end position="514"/>
    </location>
</feature>
<dbReference type="SUPFAM" id="SSF103473">
    <property type="entry name" value="MFS general substrate transporter"/>
    <property type="match status" value="1"/>
</dbReference>
<evidence type="ECO:0000256" key="2">
    <source>
        <dbReference type="ARBA" id="ARBA00022692"/>
    </source>
</evidence>
<evidence type="ECO:0008006" key="12">
    <source>
        <dbReference type="Google" id="ProtNLM"/>
    </source>
</evidence>
<evidence type="ECO:0000256" key="3">
    <source>
        <dbReference type="ARBA" id="ARBA00022989"/>
    </source>
</evidence>
<dbReference type="InterPro" id="IPR036259">
    <property type="entry name" value="MFS_trans_sf"/>
</dbReference>
<organism evidence="10 11">
    <name type="scientific">Adineta ricciae</name>
    <name type="common">Rotifer</name>
    <dbReference type="NCBI Taxonomy" id="249248"/>
    <lineage>
        <taxon>Eukaryota</taxon>
        <taxon>Metazoa</taxon>
        <taxon>Spiralia</taxon>
        <taxon>Gnathifera</taxon>
        <taxon>Rotifera</taxon>
        <taxon>Eurotatoria</taxon>
        <taxon>Bdelloidea</taxon>
        <taxon>Adinetida</taxon>
        <taxon>Adinetidae</taxon>
        <taxon>Adineta</taxon>
    </lineage>
</organism>
<feature type="transmembrane region" description="Helical" evidence="6">
    <location>
        <begin position="629"/>
        <end position="650"/>
    </location>
</feature>
<feature type="transmembrane region" description="Helical" evidence="6">
    <location>
        <begin position="596"/>
        <end position="622"/>
    </location>
</feature>
<feature type="transmembrane region" description="Helical" evidence="6">
    <location>
        <begin position="362"/>
        <end position="384"/>
    </location>
</feature>
<proteinExistence type="predicted"/>
<keyword evidence="7" id="KW-0732">Signal</keyword>
<feature type="transmembrane region" description="Helical" evidence="6">
    <location>
        <begin position="180"/>
        <end position="200"/>
    </location>
</feature>
<dbReference type="SMART" id="SM01190">
    <property type="entry name" value="EMP24_GP25L"/>
    <property type="match status" value="1"/>
</dbReference>
<feature type="domain" description="GOLD" evidence="9">
    <location>
        <begin position="34"/>
        <end position="116"/>
    </location>
</feature>
<evidence type="ECO:0000256" key="1">
    <source>
        <dbReference type="ARBA" id="ARBA00004141"/>
    </source>
</evidence>
<keyword evidence="3 6" id="KW-1133">Transmembrane helix</keyword>
<feature type="region of interest" description="Disordered" evidence="5">
    <location>
        <begin position="520"/>
        <end position="548"/>
    </location>
</feature>
<evidence type="ECO:0000256" key="6">
    <source>
        <dbReference type="SAM" id="Phobius"/>
    </source>
</evidence>
<dbReference type="PROSITE" id="PS50850">
    <property type="entry name" value="MFS"/>
    <property type="match status" value="1"/>
</dbReference>
<feature type="signal peptide" evidence="7">
    <location>
        <begin position="1"/>
        <end position="22"/>
    </location>
</feature>
<dbReference type="GO" id="GO:0022857">
    <property type="term" value="F:transmembrane transporter activity"/>
    <property type="evidence" value="ECO:0007669"/>
    <property type="project" value="InterPro"/>
</dbReference>
<evidence type="ECO:0000256" key="5">
    <source>
        <dbReference type="SAM" id="MobiDB-lite"/>
    </source>
</evidence>
<keyword evidence="2 6" id="KW-0812">Transmembrane</keyword>
<dbReference type="EMBL" id="CAJNOR010001228">
    <property type="protein sequence ID" value="CAF1101920.1"/>
    <property type="molecule type" value="Genomic_DNA"/>
</dbReference>
<feature type="compositionally biased region" description="Polar residues" evidence="5">
    <location>
        <begin position="265"/>
        <end position="283"/>
    </location>
</feature>
<dbReference type="InterPro" id="IPR011701">
    <property type="entry name" value="MFS"/>
</dbReference>
<dbReference type="AlphaFoldDB" id="A0A814P3C7"/>
<feature type="transmembrane region" description="Helical" evidence="6">
    <location>
        <begin position="454"/>
        <end position="476"/>
    </location>
</feature>
<dbReference type="InterPro" id="IPR009038">
    <property type="entry name" value="GOLD_dom"/>
</dbReference>
<feature type="transmembrane region" description="Helical" evidence="6">
    <location>
        <begin position="558"/>
        <end position="576"/>
    </location>
</feature>
<accession>A0A814P3C7</accession>
<feature type="domain" description="Major facilitator superfamily (MFS) profile" evidence="8">
    <location>
        <begin position="330"/>
        <end position="760"/>
    </location>
</feature>
<feature type="compositionally biased region" description="Polar residues" evidence="5">
    <location>
        <begin position="775"/>
        <end position="791"/>
    </location>
</feature>
<dbReference type="Pfam" id="PF07690">
    <property type="entry name" value="MFS_1"/>
    <property type="match status" value="1"/>
</dbReference>
<name>A0A814P3C7_ADIRI</name>
<dbReference type="Pfam" id="PF01105">
    <property type="entry name" value="EMP24_GP25L"/>
    <property type="match status" value="1"/>
</dbReference>
<keyword evidence="11" id="KW-1185">Reference proteome</keyword>
<dbReference type="PANTHER" id="PTHR23510">
    <property type="entry name" value="INNER MEMBRANE TRANSPORT PROTEIN YAJR"/>
    <property type="match status" value="1"/>
</dbReference>